<comment type="caution">
    <text evidence="1">The sequence shown here is derived from an EMBL/GenBank/DDBJ whole genome shotgun (WGS) entry which is preliminary data.</text>
</comment>
<evidence type="ECO:0000313" key="2">
    <source>
        <dbReference type="Proteomes" id="UP000321938"/>
    </source>
</evidence>
<gene>
    <name evidence="1" type="ORF">ES692_10525</name>
</gene>
<dbReference type="RefSeq" id="WP_147231711.1">
    <property type="nucleotide sequence ID" value="NZ_VOSB01000014.1"/>
</dbReference>
<protein>
    <submittedName>
        <fullName evidence="1">Uncharacterized protein</fullName>
    </submittedName>
</protein>
<sequence length="60" mass="7340">MAKAYGFIQIVGEKHQQWRNGGKHQQWRNGVGRFTVFYQRYIIRHQQWRNEKTIYGSTQQ</sequence>
<dbReference type="AlphaFoldDB" id="A0A5C7B7H4"/>
<reference evidence="1 2" key="1">
    <citation type="submission" date="2019-08" db="EMBL/GenBank/DDBJ databases">
        <title>Genome of Psychroserpens burtonensis ACAM 167.</title>
        <authorList>
            <person name="Bowman J.P."/>
        </authorList>
    </citation>
    <scope>NUCLEOTIDE SEQUENCE [LARGE SCALE GENOMIC DNA]</scope>
    <source>
        <strain evidence="1 2">ACAM 167</strain>
    </source>
</reference>
<proteinExistence type="predicted"/>
<dbReference type="EMBL" id="VOSB01000014">
    <property type="protein sequence ID" value="TXE17086.1"/>
    <property type="molecule type" value="Genomic_DNA"/>
</dbReference>
<organism evidence="1 2">
    <name type="scientific">Psychroserpens burtonensis</name>
    <dbReference type="NCBI Taxonomy" id="49278"/>
    <lineage>
        <taxon>Bacteria</taxon>
        <taxon>Pseudomonadati</taxon>
        <taxon>Bacteroidota</taxon>
        <taxon>Flavobacteriia</taxon>
        <taxon>Flavobacteriales</taxon>
        <taxon>Flavobacteriaceae</taxon>
        <taxon>Psychroserpens</taxon>
    </lineage>
</organism>
<accession>A0A5C7B7H4</accession>
<dbReference type="Proteomes" id="UP000321938">
    <property type="component" value="Unassembled WGS sequence"/>
</dbReference>
<keyword evidence="2" id="KW-1185">Reference proteome</keyword>
<evidence type="ECO:0000313" key="1">
    <source>
        <dbReference type="EMBL" id="TXE17086.1"/>
    </source>
</evidence>
<name>A0A5C7B7H4_9FLAO</name>